<evidence type="ECO:0000313" key="1">
    <source>
        <dbReference type="EMBL" id="KIW67381.1"/>
    </source>
</evidence>
<accession>A0A0D2CQG8</accession>
<dbReference type="AlphaFoldDB" id="A0A0D2CQG8"/>
<organism evidence="1 2">
    <name type="scientific">Phialophora macrospora</name>
    <dbReference type="NCBI Taxonomy" id="1851006"/>
    <lineage>
        <taxon>Eukaryota</taxon>
        <taxon>Fungi</taxon>
        <taxon>Dikarya</taxon>
        <taxon>Ascomycota</taxon>
        <taxon>Pezizomycotina</taxon>
        <taxon>Eurotiomycetes</taxon>
        <taxon>Chaetothyriomycetidae</taxon>
        <taxon>Chaetothyriales</taxon>
        <taxon>Herpotrichiellaceae</taxon>
        <taxon>Phialophora</taxon>
    </lineage>
</organism>
<keyword evidence="2" id="KW-1185">Reference proteome</keyword>
<dbReference type="Proteomes" id="UP000054266">
    <property type="component" value="Unassembled WGS sequence"/>
</dbReference>
<dbReference type="EMBL" id="KN846959">
    <property type="protein sequence ID" value="KIW67381.1"/>
    <property type="molecule type" value="Genomic_DNA"/>
</dbReference>
<reference evidence="1 2" key="1">
    <citation type="submission" date="2015-01" db="EMBL/GenBank/DDBJ databases">
        <title>The Genome Sequence of Capronia semiimmersa CBS27337.</title>
        <authorList>
            <consortium name="The Broad Institute Genomics Platform"/>
            <person name="Cuomo C."/>
            <person name="de Hoog S."/>
            <person name="Gorbushina A."/>
            <person name="Stielow B."/>
            <person name="Teixiera M."/>
            <person name="Abouelleil A."/>
            <person name="Chapman S.B."/>
            <person name="Priest M."/>
            <person name="Young S.K."/>
            <person name="Wortman J."/>
            <person name="Nusbaum C."/>
            <person name="Birren B."/>
        </authorList>
    </citation>
    <scope>NUCLEOTIDE SEQUENCE [LARGE SCALE GENOMIC DNA]</scope>
    <source>
        <strain evidence="1 2">CBS 27337</strain>
    </source>
</reference>
<dbReference type="HOGENOM" id="CLU_2026435_0_0_1"/>
<sequence length="122" mass="13656">MHLEEQVMGEVCWSGWMLSGQSCAVRLHVRTEEEKRPLMHRDTQGVSGLCAQEDSRYVGNAEQEEGCSADGRERVDLSVTRILNPEVARPSSEGSQGFCHCCSLSGRGRDRRSSRWKCQNGI</sequence>
<proteinExistence type="predicted"/>
<name>A0A0D2CQG8_9EURO</name>
<protein>
    <submittedName>
        <fullName evidence="1">Uncharacterized protein</fullName>
    </submittedName>
</protein>
<gene>
    <name evidence="1" type="ORF">PV04_06641</name>
</gene>
<evidence type="ECO:0000313" key="2">
    <source>
        <dbReference type="Proteomes" id="UP000054266"/>
    </source>
</evidence>